<comment type="caution">
    <text evidence="3">The sequence shown here is derived from an EMBL/GenBank/DDBJ whole genome shotgun (WGS) entry which is preliminary data.</text>
</comment>
<dbReference type="GO" id="GO:0071203">
    <property type="term" value="C:WASH complex"/>
    <property type="evidence" value="ECO:0007669"/>
    <property type="project" value="InterPro"/>
</dbReference>
<gene>
    <name evidence="3" type="ORF">OSTQU699_LOCUS6309</name>
</gene>
<dbReference type="OrthoDB" id="565118at2759"/>
<feature type="region of interest" description="Disordered" evidence="2">
    <location>
        <begin position="1026"/>
        <end position="1073"/>
    </location>
</feature>
<dbReference type="GO" id="GO:0030041">
    <property type="term" value="P:actin filament polymerization"/>
    <property type="evidence" value="ECO:0007669"/>
    <property type="project" value="TreeGrafter"/>
</dbReference>
<evidence type="ECO:0000313" key="3">
    <source>
        <dbReference type="EMBL" id="CAD7700950.1"/>
    </source>
</evidence>
<reference evidence="3" key="1">
    <citation type="submission" date="2020-12" db="EMBL/GenBank/DDBJ databases">
        <authorList>
            <person name="Iha C."/>
        </authorList>
    </citation>
    <scope>NUCLEOTIDE SEQUENCE</scope>
</reference>
<dbReference type="GO" id="GO:0007032">
    <property type="term" value="P:endosome organization"/>
    <property type="evidence" value="ECO:0007669"/>
    <property type="project" value="TreeGrafter"/>
</dbReference>
<comment type="similarity">
    <text evidence="1">Belongs to the strumpellin family.</text>
</comment>
<dbReference type="PANTHER" id="PTHR15691:SF6">
    <property type="entry name" value="WASH COMPLEX SUBUNIT 5"/>
    <property type="match status" value="1"/>
</dbReference>
<evidence type="ECO:0000256" key="1">
    <source>
        <dbReference type="ARBA" id="ARBA00006224"/>
    </source>
</evidence>
<dbReference type="Pfam" id="PF10266">
    <property type="entry name" value="Strumpellin"/>
    <property type="match status" value="2"/>
</dbReference>
<accession>A0A8S1J0M2</accession>
<dbReference type="EMBL" id="CAJHUC010001395">
    <property type="protein sequence ID" value="CAD7700950.1"/>
    <property type="molecule type" value="Genomic_DNA"/>
</dbReference>
<organism evidence="3 4">
    <name type="scientific">Ostreobium quekettii</name>
    <dbReference type="NCBI Taxonomy" id="121088"/>
    <lineage>
        <taxon>Eukaryota</taxon>
        <taxon>Viridiplantae</taxon>
        <taxon>Chlorophyta</taxon>
        <taxon>core chlorophytes</taxon>
        <taxon>Ulvophyceae</taxon>
        <taxon>TCBD clade</taxon>
        <taxon>Bryopsidales</taxon>
        <taxon>Ostreobineae</taxon>
        <taxon>Ostreobiaceae</taxon>
        <taxon>Ostreobium</taxon>
    </lineage>
</organism>
<evidence type="ECO:0000313" key="4">
    <source>
        <dbReference type="Proteomes" id="UP000708148"/>
    </source>
</evidence>
<dbReference type="InterPro" id="IPR019393">
    <property type="entry name" value="WASH_strumpellin"/>
</dbReference>
<name>A0A8S1J0M2_9CHLO</name>
<dbReference type="Proteomes" id="UP000708148">
    <property type="component" value="Unassembled WGS sequence"/>
</dbReference>
<sequence length="1545" mass="170232">MEGEQALCEGQSSGSLRTGSVLQTLNKLVLEGVGLQAQVLQLKEDLPPSFQLDAKPSLAPVLFDFKYLHHPSYQEDKVASNKQLVALDAECKQNFSSLVEAGYSLFECTVQFHSEVAGFLSDVEAGRYVQTSLEAIMQDHERQQLLLEVLYALASLLLLIDRSIPGALRERIAVAHCRYKWGFENRPPTAETVFQLCRRTGYVPNRHPPPGYPEEYLTRFPLPEQAIRFAIGCLLSADVYSAIPHYPNPSHRTTALSTQASYAFVLLFYVPQILHRDAGIMQKVVERFFSDRWVLSWAPGEVVDLGHEWTNFSRARAALSRAIPPARARKLRQQQLERVGGLVGELNRYLRAGGLQEDVLLQQNSDIFSLIREGNVTARWILLHGFSTSRRQQSNCNDVAQLILNLAAFEYEVGKRYKQLLDTSQARRAKSCQIVKENLRNLAELCRTPPKGSSHQRESHLGFWLQRCEWELDTLGQDSPRKTAEKLRSLRRAVEDMGHFGRLENLAPRSPRLVQEILSNLKLMIQFANVSQGLLETLRVVREFSYALKLMLDDEAIRQLRTLTSRDPKMLWKLGCLVLKMKSIMDVPVICGKSGDREPHPAMLQFLDSKVVSFAEAVVDHVPICVCEALDRIAYIHARVINKKPDVKQQSVVRRRLMEDKSKDNDAEDEEGNGDAYGSLVKLIARIAKFSKGVTAIEQCLEGAVSLRLRHELEEHLRRHVAKRLAVLCHQGMYFSNTAPPFTFASVSLHGAAFTSGKTFSGKISGCQEFEEKLTELRDSLGAYCKALLCVQDYLRISGLSLWNDELALVIAVKLQEECQSMEQGLPCEAGASSKRVVKGDSDSAVTFLGRLSREVIRLTSPATTHFSKGGNCWLDAEGNTVFGMESVSTIRACIGSRGLAALDALLSARLSSLFDRLHRYCKEVVSQSADSTDRWAHQLADCEGLEFPQGGAAWYVNTVNSVGKRFWAPLLDIMAAIGQSQLLRRLLALELQNGCMLDAPASLSRSLAGLQEHIQMRMLAEDDRDLSEDGPILSSEDTNVESDDPICSGQETGNAATSGAASDTGGGRSMGCASELGEVPVTTADHPISVNPVRVDVIDVALRTEGGERLDDGLLANGALQHAEDAHAGSESAAAGIQDEQVCVGMEGNGAASGEAACTGQAADDEPRPPCAPSMQTNFNTIPTATTESSTQDCGCPSPFTQGPPKGAASMDDDSAAGPIWRPPDDVEGGNAPAMCEAPWPIADAGRESRSIRVRRNSDSPFMGRWRSERSMASLVRTPTSNSSVSAILDPSLNRANWGNVRQSWKHVNSEGSTAGSWLSSRLLSQGSITSWARSWISFIDSSFFTTPASACDLNEYPMPLDLSTPLAPEFLSPVVYSLLQSTGFVDPMAIRYTSKSRPPSPEIPAVLFLAILSVINRYELRSYRLMRPLCSPVPDAGSFITGLVTILSQYMQLVTDQFLQYIGQYLRAYLKTATSSRAQGIEAVGVEITLPQEVRRMVVFVDEVCRTAGWPRSRAQKFIPPLLMQAWMMAEPGSGQCERQCDG</sequence>
<dbReference type="GO" id="GO:0140285">
    <property type="term" value="P:endosome fission"/>
    <property type="evidence" value="ECO:0007669"/>
    <property type="project" value="TreeGrafter"/>
</dbReference>
<evidence type="ECO:0000256" key="2">
    <source>
        <dbReference type="SAM" id="MobiDB-lite"/>
    </source>
</evidence>
<proteinExistence type="inferred from homology"/>
<feature type="compositionally biased region" description="Low complexity" evidence="2">
    <location>
        <begin position="1053"/>
        <end position="1064"/>
    </location>
</feature>
<evidence type="ECO:0008006" key="5">
    <source>
        <dbReference type="Google" id="ProtNLM"/>
    </source>
</evidence>
<dbReference type="PANTHER" id="PTHR15691">
    <property type="entry name" value="WASH COMPLEX SUBUNIT 5"/>
    <property type="match status" value="1"/>
</dbReference>
<keyword evidence="4" id="KW-1185">Reference proteome</keyword>
<protein>
    <recommendedName>
        <fullName evidence="5">WASH complex subunit strumpellin</fullName>
    </recommendedName>
</protein>
<dbReference type="GO" id="GO:0005768">
    <property type="term" value="C:endosome"/>
    <property type="evidence" value="ECO:0007669"/>
    <property type="project" value="TreeGrafter"/>
</dbReference>
<dbReference type="GO" id="GO:0051125">
    <property type="term" value="P:regulation of actin nucleation"/>
    <property type="evidence" value="ECO:0007669"/>
    <property type="project" value="TreeGrafter"/>
</dbReference>